<gene>
    <name evidence="1" type="ORF">V1525DRAFT_215835</name>
</gene>
<reference evidence="2" key="1">
    <citation type="journal article" date="2024" name="Front. Bioeng. Biotechnol.">
        <title>Genome-scale model development and genomic sequencing of the oleaginous clade Lipomyces.</title>
        <authorList>
            <person name="Czajka J.J."/>
            <person name="Han Y."/>
            <person name="Kim J."/>
            <person name="Mondo S.J."/>
            <person name="Hofstad B.A."/>
            <person name="Robles A."/>
            <person name="Haridas S."/>
            <person name="Riley R."/>
            <person name="LaButti K."/>
            <person name="Pangilinan J."/>
            <person name="Andreopoulos W."/>
            <person name="Lipzen A."/>
            <person name="Yan J."/>
            <person name="Wang M."/>
            <person name="Ng V."/>
            <person name="Grigoriev I.V."/>
            <person name="Spatafora J.W."/>
            <person name="Magnuson J.K."/>
            <person name="Baker S.E."/>
            <person name="Pomraning K.R."/>
        </authorList>
    </citation>
    <scope>NUCLEOTIDE SEQUENCE [LARGE SCALE GENOMIC DNA]</scope>
    <source>
        <strain evidence="2">CBS 7786</strain>
    </source>
</reference>
<evidence type="ECO:0000313" key="2">
    <source>
        <dbReference type="Proteomes" id="UP001433508"/>
    </source>
</evidence>
<dbReference type="Proteomes" id="UP001433508">
    <property type="component" value="Unassembled WGS sequence"/>
</dbReference>
<comment type="caution">
    <text evidence="1">The sequence shown here is derived from an EMBL/GenBank/DDBJ whole genome shotgun (WGS) entry which is preliminary data.</text>
</comment>
<sequence length="246" mass="27158">MTDQQHRHLVLVARFPSPGTCKTRLIPRLGEEGACAFSLAALTDMLHLFATIPVHKTLLYTPITAGPAVASFLETESLQSSWEIQPQVPAADLGRRLRAALEHVQGLTPNNEWSSGSVTFVGMDCFDLCSSRIQQSMSLVFPTQAHMLPARDGGYVLLTVPLGSNGTVFDRIAWSCDRTASLQIIRLAEAGVSCLLGEMLDDVDNPEDLERLWKARKHKLNQYPRTIKYLETVMKCGTEKHGSHTS</sequence>
<proteinExistence type="predicted"/>
<keyword evidence="2" id="KW-1185">Reference proteome</keyword>
<evidence type="ECO:0000313" key="1">
    <source>
        <dbReference type="EMBL" id="KAK9236454.1"/>
    </source>
</evidence>
<keyword evidence="1" id="KW-0808">Transferase</keyword>
<protein>
    <submittedName>
        <fullName evidence="1">Nucleotide-diphospho-sugar transferase</fullName>
    </submittedName>
</protein>
<organism evidence="1 2">
    <name type="scientific">Lipomyces kononenkoae</name>
    <name type="common">Yeast</name>
    <dbReference type="NCBI Taxonomy" id="34357"/>
    <lineage>
        <taxon>Eukaryota</taxon>
        <taxon>Fungi</taxon>
        <taxon>Dikarya</taxon>
        <taxon>Ascomycota</taxon>
        <taxon>Saccharomycotina</taxon>
        <taxon>Lipomycetes</taxon>
        <taxon>Lipomycetales</taxon>
        <taxon>Lipomycetaceae</taxon>
        <taxon>Lipomyces</taxon>
    </lineage>
</organism>
<dbReference type="EMBL" id="MU971387">
    <property type="protein sequence ID" value="KAK9236454.1"/>
    <property type="molecule type" value="Genomic_DNA"/>
</dbReference>
<name>A0ACC3SYD8_LIPKO</name>
<accession>A0ACC3SYD8</accession>